<dbReference type="InterPro" id="IPR001452">
    <property type="entry name" value="SH3_domain"/>
</dbReference>
<dbReference type="SMART" id="SM00326">
    <property type="entry name" value="SH3"/>
    <property type="match status" value="1"/>
</dbReference>
<dbReference type="Gene3D" id="2.30.30.40">
    <property type="entry name" value="SH3 Domains"/>
    <property type="match status" value="1"/>
</dbReference>
<accession>A0ABV0REE9</accession>
<dbReference type="PANTHER" id="PTHR14166">
    <property type="entry name" value="SLIT-ROBO RHO GTPASE ACTIVATING PROTEIN"/>
    <property type="match status" value="1"/>
</dbReference>
<dbReference type="Pfam" id="PF00620">
    <property type="entry name" value="RhoGAP"/>
    <property type="match status" value="1"/>
</dbReference>
<dbReference type="PROSITE" id="PS50002">
    <property type="entry name" value="SH3"/>
    <property type="match status" value="1"/>
</dbReference>
<evidence type="ECO:0000259" key="5">
    <source>
        <dbReference type="PROSITE" id="PS50238"/>
    </source>
</evidence>
<evidence type="ECO:0000256" key="3">
    <source>
        <dbReference type="PROSITE-ProRule" id="PRU00192"/>
    </source>
</evidence>
<dbReference type="PRINTS" id="PR00452">
    <property type="entry name" value="SH3DOMAIN"/>
</dbReference>
<dbReference type="PROSITE" id="PS50238">
    <property type="entry name" value="RHOGAP"/>
    <property type="match status" value="1"/>
</dbReference>
<feature type="non-terminal residue" evidence="6">
    <location>
        <position position="1"/>
    </location>
</feature>
<evidence type="ECO:0000313" key="6">
    <source>
        <dbReference type="EMBL" id="MEQ2205888.1"/>
    </source>
</evidence>
<dbReference type="InterPro" id="IPR051627">
    <property type="entry name" value="SLIT-ROBO_RhoGAP"/>
</dbReference>
<comment type="caution">
    <text evidence="6">The sequence shown here is derived from an EMBL/GenBank/DDBJ whole genome shotgun (WGS) entry which is preliminary data.</text>
</comment>
<dbReference type="Gene3D" id="1.10.555.10">
    <property type="entry name" value="Rho GTPase activation protein"/>
    <property type="match status" value="1"/>
</dbReference>
<dbReference type="Pfam" id="PF00018">
    <property type="entry name" value="SH3_1"/>
    <property type="match status" value="1"/>
</dbReference>
<evidence type="ECO:0000256" key="2">
    <source>
        <dbReference type="ARBA" id="ARBA00023054"/>
    </source>
</evidence>
<name>A0ABV0REE9_9TELE</name>
<organism evidence="6 7">
    <name type="scientific">Xenoophorus captivus</name>
    <dbReference type="NCBI Taxonomy" id="1517983"/>
    <lineage>
        <taxon>Eukaryota</taxon>
        <taxon>Metazoa</taxon>
        <taxon>Chordata</taxon>
        <taxon>Craniata</taxon>
        <taxon>Vertebrata</taxon>
        <taxon>Euteleostomi</taxon>
        <taxon>Actinopterygii</taxon>
        <taxon>Neopterygii</taxon>
        <taxon>Teleostei</taxon>
        <taxon>Neoteleostei</taxon>
        <taxon>Acanthomorphata</taxon>
        <taxon>Ovalentaria</taxon>
        <taxon>Atherinomorphae</taxon>
        <taxon>Cyprinodontiformes</taxon>
        <taxon>Goodeidae</taxon>
        <taxon>Xenoophorus</taxon>
    </lineage>
</organism>
<dbReference type="Proteomes" id="UP001434883">
    <property type="component" value="Unassembled WGS sequence"/>
</dbReference>
<evidence type="ECO:0000256" key="1">
    <source>
        <dbReference type="ARBA" id="ARBA00022443"/>
    </source>
</evidence>
<dbReference type="InterPro" id="IPR036028">
    <property type="entry name" value="SH3-like_dom_sf"/>
</dbReference>
<keyword evidence="7" id="KW-1185">Reference proteome</keyword>
<gene>
    <name evidence="6" type="ORF">XENOCAPTIV_017453</name>
</gene>
<dbReference type="EMBL" id="JAHRIN010042373">
    <property type="protein sequence ID" value="MEQ2205888.1"/>
    <property type="molecule type" value="Genomic_DNA"/>
</dbReference>
<dbReference type="InterPro" id="IPR008936">
    <property type="entry name" value="Rho_GTPase_activation_prot"/>
</dbReference>
<keyword evidence="2" id="KW-0175">Coiled coil</keyword>
<protein>
    <submittedName>
        <fullName evidence="6">Uncharacterized protein</fullName>
    </submittedName>
</protein>
<sequence>MENLYERAQCIRKILLGVPRATLVVMRYLFAFLNHLSQYSDENMMDAGNLAIVFGPTLLPTPDTLDQVACQAHVNEVIKTVILHHDNIFPDTKELPGPVYEKCMTGDQYWGCHGNSSHGDATFPCLNYCSTPSLSSVLMGKDLLECCRLIGYCFTSLSHPVFLFFPAEGEAVEAVARFDYVGRSGRELSFKKGASLQLFQRASHDWWEGRHNGSRGLVPHQYIVVKDRRVHSPKWFVHIRHGTSLTTFQYHFLQMLRMFHK</sequence>
<feature type="domain" description="Rho-GAP" evidence="5">
    <location>
        <begin position="1"/>
        <end position="89"/>
    </location>
</feature>
<evidence type="ECO:0000313" key="7">
    <source>
        <dbReference type="Proteomes" id="UP001434883"/>
    </source>
</evidence>
<feature type="domain" description="SH3" evidence="4">
    <location>
        <begin position="169"/>
        <end position="228"/>
    </location>
</feature>
<dbReference type="SUPFAM" id="SSF48350">
    <property type="entry name" value="GTPase activation domain, GAP"/>
    <property type="match status" value="1"/>
</dbReference>
<dbReference type="InterPro" id="IPR000198">
    <property type="entry name" value="RhoGAP_dom"/>
</dbReference>
<proteinExistence type="predicted"/>
<dbReference type="SUPFAM" id="SSF50044">
    <property type="entry name" value="SH3-domain"/>
    <property type="match status" value="1"/>
</dbReference>
<evidence type="ECO:0000259" key="4">
    <source>
        <dbReference type="PROSITE" id="PS50002"/>
    </source>
</evidence>
<reference evidence="6 7" key="1">
    <citation type="submission" date="2021-06" db="EMBL/GenBank/DDBJ databases">
        <authorList>
            <person name="Palmer J.M."/>
        </authorList>
    </citation>
    <scope>NUCLEOTIDE SEQUENCE [LARGE SCALE GENOMIC DNA]</scope>
    <source>
        <strain evidence="6 7">XC_2019</strain>
        <tissue evidence="6">Muscle</tissue>
    </source>
</reference>
<keyword evidence="1 3" id="KW-0728">SH3 domain</keyword>